<evidence type="ECO:0000313" key="2">
    <source>
        <dbReference type="Proteomes" id="UP001220064"/>
    </source>
</evidence>
<sequence length="91" mass="9808">MNYLQISDSARHFFADYLLRQHHAFAPPGSALPITQCPHTAAALGKVTAHVGRQVASRDEAIDSQLADVSRFLDATDRVDDAAATAYRGGL</sequence>
<dbReference type="EMBL" id="CP063189">
    <property type="protein sequence ID" value="WCZ33300.1"/>
    <property type="molecule type" value="Genomic_DNA"/>
</dbReference>
<keyword evidence="2" id="KW-1185">Reference proteome</keyword>
<gene>
    <name evidence="1" type="ORF">CMASS_09440</name>
</gene>
<accession>A0ABY7UB96</accession>
<reference evidence="1 2" key="1">
    <citation type="submission" date="2020-10" db="EMBL/GenBank/DDBJ databases">
        <title>Complete genome sequence of Corynebacterium massiliense DSM 45435, type strain of Corynebacterium massiliense.</title>
        <authorList>
            <person name="Busche T."/>
            <person name="Kalinowski J."/>
            <person name="Ruckert C."/>
        </authorList>
    </citation>
    <scope>NUCLEOTIDE SEQUENCE [LARGE SCALE GENOMIC DNA]</scope>
    <source>
        <strain evidence="1 2">DSM 45435</strain>
    </source>
</reference>
<protein>
    <submittedName>
        <fullName evidence="1">Uncharacterized protein</fullName>
    </submittedName>
</protein>
<evidence type="ECO:0000313" key="1">
    <source>
        <dbReference type="EMBL" id="WCZ33300.1"/>
    </source>
</evidence>
<dbReference type="RefSeq" id="WP_022863014.1">
    <property type="nucleotide sequence ID" value="NZ_ATVG01000005.1"/>
</dbReference>
<name>A0ABY7UB96_9CORY</name>
<dbReference type="Proteomes" id="UP001220064">
    <property type="component" value="Chromosome"/>
</dbReference>
<proteinExistence type="predicted"/>
<organism evidence="1 2">
    <name type="scientific">Corynebacterium massiliense DSM 45435</name>
    <dbReference type="NCBI Taxonomy" id="1121364"/>
    <lineage>
        <taxon>Bacteria</taxon>
        <taxon>Bacillati</taxon>
        <taxon>Actinomycetota</taxon>
        <taxon>Actinomycetes</taxon>
        <taxon>Mycobacteriales</taxon>
        <taxon>Corynebacteriaceae</taxon>
        <taxon>Corynebacterium</taxon>
    </lineage>
</organism>